<protein>
    <recommendedName>
        <fullName evidence="2">Transcriptional repressor PaaX-like central Cas2-like domain-containing protein</fullName>
    </recommendedName>
</protein>
<evidence type="ECO:0000313" key="3">
    <source>
        <dbReference type="EMBL" id="OGG26563.1"/>
    </source>
</evidence>
<proteinExistence type="predicted"/>
<keyword evidence="1" id="KW-0812">Transmembrane</keyword>
<dbReference type="SUPFAM" id="SSF143430">
    <property type="entry name" value="TTP0101/SSO1404-like"/>
    <property type="match status" value="1"/>
</dbReference>
<keyword evidence="1" id="KW-0472">Membrane</keyword>
<organism evidence="3 4">
    <name type="scientific">Candidatus Gottesmanbacteria bacterium RIFCSPLOWO2_01_FULL_39_12b</name>
    <dbReference type="NCBI Taxonomy" id="1798388"/>
    <lineage>
        <taxon>Bacteria</taxon>
        <taxon>Candidatus Gottesmaniibacteriota</taxon>
    </lineage>
</organism>
<dbReference type="Proteomes" id="UP000176609">
    <property type="component" value="Unassembled WGS sequence"/>
</dbReference>
<dbReference type="AlphaFoldDB" id="A0A1F6AQ03"/>
<evidence type="ECO:0000259" key="2">
    <source>
        <dbReference type="Pfam" id="PF20803"/>
    </source>
</evidence>
<reference evidence="3 4" key="1">
    <citation type="journal article" date="2016" name="Nat. Commun.">
        <title>Thousands of microbial genomes shed light on interconnected biogeochemical processes in an aquifer system.</title>
        <authorList>
            <person name="Anantharaman K."/>
            <person name="Brown C.T."/>
            <person name="Hug L.A."/>
            <person name="Sharon I."/>
            <person name="Castelle C.J."/>
            <person name="Probst A.J."/>
            <person name="Thomas B.C."/>
            <person name="Singh A."/>
            <person name="Wilkins M.J."/>
            <person name="Karaoz U."/>
            <person name="Brodie E.L."/>
            <person name="Williams K.H."/>
            <person name="Hubbard S.S."/>
            <person name="Banfield J.F."/>
        </authorList>
    </citation>
    <scope>NUCLEOTIDE SEQUENCE [LARGE SCALE GENOMIC DNA]</scope>
</reference>
<feature type="domain" description="Transcriptional repressor PaaX-like central Cas2-like" evidence="2">
    <location>
        <begin position="111"/>
        <end position="187"/>
    </location>
</feature>
<accession>A0A1F6AQ03</accession>
<sequence length="195" mass="23732">MRNKEISPKVKTVLELLGKGALLSSLFIFPGAGLGIKAIYDVYEELKREKEFKEWQKFNLPRLRYILKRLQRQKLIEITEEKNHSVVRLTERGKLRILKYNLGEITIEKPPHWDKKWRLVLYDIRKFKRREQETFRRILNRLKFLQLQKSVYLTPYPCENEISFLREYFGVNEEVLYIRADKIENEKTYREYFGL</sequence>
<name>A0A1F6AQ03_9BACT</name>
<feature type="transmembrane region" description="Helical" evidence="1">
    <location>
        <begin position="20"/>
        <end position="40"/>
    </location>
</feature>
<gene>
    <name evidence="3" type="ORF">A2960_03715</name>
</gene>
<comment type="caution">
    <text evidence="3">The sequence shown here is derived from an EMBL/GenBank/DDBJ whole genome shotgun (WGS) entry which is preliminary data.</text>
</comment>
<dbReference type="Gene3D" id="3.30.70.2650">
    <property type="match status" value="1"/>
</dbReference>
<dbReference type="InterPro" id="IPR048846">
    <property type="entry name" value="PaaX-like_central"/>
</dbReference>
<evidence type="ECO:0000256" key="1">
    <source>
        <dbReference type="SAM" id="Phobius"/>
    </source>
</evidence>
<keyword evidence="1" id="KW-1133">Transmembrane helix</keyword>
<dbReference type="EMBL" id="MFJR01000008">
    <property type="protein sequence ID" value="OGG26563.1"/>
    <property type="molecule type" value="Genomic_DNA"/>
</dbReference>
<evidence type="ECO:0000313" key="4">
    <source>
        <dbReference type="Proteomes" id="UP000176609"/>
    </source>
</evidence>
<dbReference type="Pfam" id="PF20803">
    <property type="entry name" value="PaaX_M"/>
    <property type="match status" value="1"/>
</dbReference>